<name>A0A9D1V8X7_9FIRM</name>
<evidence type="ECO:0000256" key="4">
    <source>
        <dbReference type="ARBA" id="ARBA00022692"/>
    </source>
</evidence>
<gene>
    <name evidence="8" type="ORF">H9741_06870</name>
</gene>
<dbReference type="PANTHER" id="PTHR30589:SF0">
    <property type="entry name" value="PHOSPHATIDYLGLYCEROL--PROLIPOPROTEIN DIACYLGLYCERYL TRANSFERASE"/>
    <property type="match status" value="1"/>
</dbReference>
<feature type="transmembrane region" description="Helical" evidence="7">
    <location>
        <begin position="49"/>
        <end position="68"/>
    </location>
</feature>
<evidence type="ECO:0000256" key="2">
    <source>
        <dbReference type="ARBA" id="ARBA00022475"/>
    </source>
</evidence>
<keyword evidence="4 7" id="KW-0812">Transmembrane</keyword>
<feature type="transmembrane region" description="Helical" evidence="7">
    <location>
        <begin position="15"/>
        <end position="37"/>
    </location>
</feature>
<feature type="transmembrane region" description="Helical" evidence="7">
    <location>
        <begin position="120"/>
        <end position="138"/>
    </location>
</feature>
<dbReference type="GO" id="GO:0008961">
    <property type="term" value="F:phosphatidylglycerol-prolipoprotein diacylglyceryl transferase activity"/>
    <property type="evidence" value="ECO:0007669"/>
    <property type="project" value="InterPro"/>
</dbReference>
<feature type="transmembrane region" description="Helical" evidence="7">
    <location>
        <begin position="181"/>
        <end position="201"/>
    </location>
</feature>
<feature type="transmembrane region" description="Helical" evidence="7">
    <location>
        <begin position="245"/>
        <end position="262"/>
    </location>
</feature>
<reference evidence="8" key="1">
    <citation type="journal article" date="2021" name="PeerJ">
        <title>Extensive microbial diversity within the chicken gut microbiome revealed by metagenomics and culture.</title>
        <authorList>
            <person name="Gilroy R."/>
            <person name="Ravi A."/>
            <person name="Getino M."/>
            <person name="Pursley I."/>
            <person name="Horton D.L."/>
            <person name="Alikhan N.F."/>
            <person name="Baker D."/>
            <person name="Gharbi K."/>
            <person name="Hall N."/>
            <person name="Watson M."/>
            <person name="Adriaenssens E.M."/>
            <person name="Foster-Nyarko E."/>
            <person name="Jarju S."/>
            <person name="Secka A."/>
            <person name="Antonio M."/>
            <person name="Oren A."/>
            <person name="Chaudhuri R.R."/>
            <person name="La Ragione R."/>
            <person name="Hildebrand F."/>
            <person name="Pallen M.J."/>
        </authorList>
    </citation>
    <scope>NUCLEOTIDE SEQUENCE</scope>
    <source>
        <strain evidence="8">811</strain>
    </source>
</reference>
<organism evidence="8 9">
    <name type="scientific">Candidatus Borkfalkia faecipullorum</name>
    <dbReference type="NCBI Taxonomy" id="2838510"/>
    <lineage>
        <taxon>Bacteria</taxon>
        <taxon>Bacillati</taxon>
        <taxon>Bacillota</taxon>
        <taxon>Clostridia</taxon>
        <taxon>Christensenellales</taxon>
        <taxon>Christensenellaceae</taxon>
        <taxon>Candidatus Borkfalkia</taxon>
    </lineage>
</organism>
<dbReference type="AlphaFoldDB" id="A0A9D1V8X7"/>
<dbReference type="Proteomes" id="UP000824204">
    <property type="component" value="Unassembled WGS sequence"/>
</dbReference>
<dbReference type="EMBL" id="DXFX01000085">
    <property type="protein sequence ID" value="HIX08173.1"/>
    <property type="molecule type" value="Genomic_DNA"/>
</dbReference>
<evidence type="ECO:0000256" key="1">
    <source>
        <dbReference type="ARBA" id="ARBA00007150"/>
    </source>
</evidence>
<dbReference type="PANTHER" id="PTHR30589">
    <property type="entry name" value="PROLIPOPROTEIN DIACYLGLYCERYL TRANSFERASE"/>
    <property type="match status" value="1"/>
</dbReference>
<dbReference type="EC" id="2.4.99.-" evidence="8"/>
<dbReference type="GO" id="GO:0005886">
    <property type="term" value="C:plasma membrane"/>
    <property type="evidence" value="ECO:0007669"/>
    <property type="project" value="InterPro"/>
</dbReference>
<keyword evidence="6 7" id="KW-0472">Membrane</keyword>
<evidence type="ECO:0000256" key="5">
    <source>
        <dbReference type="ARBA" id="ARBA00022989"/>
    </source>
</evidence>
<comment type="similarity">
    <text evidence="1">Belongs to the Lgt family.</text>
</comment>
<keyword evidence="2" id="KW-1003">Cell membrane</keyword>
<keyword evidence="5 7" id="KW-1133">Transmembrane helix</keyword>
<accession>A0A9D1V8X7</accession>
<protein>
    <submittedName>
        <fullName evidence="8">Prolipoprotein diacylglyceryl transferase</fullName>
        <ecNumber evidence="8">2.4.99.-</ecNumber>
    </submittedName>
</protein>
<evidence type="ECO:0000313" key="8">
    <source>
        <dbReference type="EMBL" id="HIX08173.1"/>
    </source>
</evidence>
<feature type="transmembrane region" description="Helical" evidence="7">
    <location>
        <begin position="208"/>
        <end position="225"/>
    </location>
</feature>
<reference evidence="8" key="2">
    <citation type="submission" date="2021-04" db="EMBL/GenBank/DDBJ databases">
        <authorList>
            <person name="Gilroy R."/>
        </authorList>
    </citation>
    <scope>NUCLEOTIDE SEQUENCE</scope>
    <source>
        <strain evidence="8">811</strain>
    </source>
</reference>
<evidence type="ECO:0000256" key="3">
    <source>
        <dbReference type="ARBA" id="ARBA00022679"/>
    </source>
</evidence>
<dbReference type="InterPro" id="IPR001640">
    <property type="entry name" value="Lgt"/>
</dbReference>
<evidence type="ECO:0000256" key="7">
    <source>
        <dbReference type="SAM" id="Phobius"/>
    </source>
</evidence>
<dbReference type="Pfam" id="PF01790">
    <property type="entry name" value="LGT"/>
    <property type="match status" value="1"/>
</dbReference>
<proteinExistence type="inferred from homology"/>
<keyword evidence="3 8" id="KW-0808">Transferase</keyword>
<keyword evidence="8" id="KW-0328">Glycosyltransferase</keyword>
<comment type="caution">
    <text evidence="8">The sequence shown here is derived from an EMBL/GenBank/DDBJ whole genome shotgun (WGS) entry which is preliminary data.</text>
</comment>
<dbReference type="GO" id="GO:0042158">
    <property type="term" value="P:lipoprotein biosynthetic process"/>
    <property type="evidence" value="ECO:0007669"/>
    <property type="project" value="InterPro"/>
</dbReference>
<feature type="transmembrane region" description="Helical" evidence="7">
    <location>
        <begin position="88"/>
        <end position="108"/>
    </location>
</feature>
<evidence type="ECO:0000313" key="9">
    <source>
        <dbReference type="Proteomes" id="UP000824204"/>
    </source>
</evidence>
<evidence type="ECO:0000256" key="6">
    <source>
        <dbReference type="ARBA" id="ARBA00023136"/>
    </source>
</evidence>
<sequence length="285" mass="30996">MYPYQLITFPDGSGITLYEILILVGVIGALVLFRILADKREMPAKLQNLVLIGGVISFVVGYGCAVLFQGFYNALATGKFVLDEGTGSTFYGGFIGGALCMLLVYFVGGKILYKNMQIPLQWFPVFANIAAACIPLAHGFGRLGCLTAGCCHGGITDSWIGMTQYVEISPGKYGWAKVVPVQLFEAIFLFLLAAALIFLVLKKKGYGLSVYLIGYGVWRFIIEFFRTDDRGASFLPGLTPSQTTAIFLVAVGIALAVLAPYLRKKFDTRSQENGEEESNDGEKPV</sequence>